<reference evidence="5 8" key="2">
    <citation type="submission" date="2020-12" db="EMBL/GenBank/DDBJ databases">
        <title>FDA dAtabase for Regulatory Grade micrObial Sequences (FDA-ARGOS): Supporting development and validation of Infectious Disease Dx tests.</title>
        <authorList>
            <person name="Nelson B."/>
            <person name="Plummer A."/>
            <person name="Tallon L."/>
            <person name="Sadzewicz L."/>
            <person name="Zhao X."/>
            <person name="Boylan J."/>
            <person name="Ott S."/>
            <person name="Bowen H."/>
            <person name="Vavikolanu K."/>
            <person name="Mehta A."/>
            <person name="Aluvathingal J."/>
            <person name="Nadendla S."/>
            <person name="Myers T."/>
            <person name="Yan Y."/>
            <person name="Sichtig H."/>
        </authorList>
    </citation>
    <scope>NUCLEOTIDE SEQUENCE [LARGE SCALE GENOMIC DNA]</scope>
    <source>
        <strain evidence="5 8">FDAARGOS_923</strain>
    </source>
</reference>
<dbReference type="EMBL" id="CP065647">
    <property type="protein sequence ID" value="QPR74129.1"/>
    <property type="molecule type" value="Genomic_DNA"/>
</dbReference>
<dbReference type="InterPro" id="IPR000524">
    <property type="entry name" value="Tscrpt_reg_HTH_GntR"/>
</dbReference>
<dbReference type="InterPro" id="IPR036390">
    <property type="entry name" value="WH_DNA-bd_sf"/>
</dbReference>
<proteinExistence type="predicted"/>
<evidence type="ECO:0000256" key="3">
    <source>
        <dbReference type="ARBA" id="ARBA00023163"/>
    </source>
</evidence>
<dbReference type="PRINTS" id="PR00035">
    <property type="entry name" value="HTHGNTR"/>
</dbReference>
<dbReference type="GO" id="GO:0003700">
    <property type="term" value="F:DNA-binding transcription factor activity"/>
    <property type="evidence" value="ECO:0007669"/>
    <property type="project" value="InterPro"/>
</dbReference>
<dbReference type="SMART" id="SM00345">
    <property type="entry name" value="HTH_GNTR"/>
    <property type="match status" value="1"/>
</dbReference>
<dbReference type="InterPro" id="IPR036388">
    <property type="entry name" value="WH-like_DNA-bd_sf"/>
</dbReference>
<dbReference type="CDD" id="cd07377">
    <property type="entry name" value="WHTH_GntR"/>
    <property type="match status" value="1"/>
</dbReference>
<name>A0A8B5YG53_BACLI</name>
<dbReference type="InterPro" id="IPR011711">
    <property type="entry name" value="GntR_C"/>
</dbReference>
<gene>
    <name evidence="6" type="ORF">CHCC16736_0922</name>
    <name evidence="5" type="ORF">I6G80_07650</name>
</gene>
<evidence type="ECO:0000313" key="6">
    <source>
        <dbReference type="EMBL" id="TWL31754.1"/>
    </source>
</evidence>
<evidence type="ECO:0000313" key="5">
    <source>
        <dbReference type="EMBL" id="QPR74129.1"/>
    </source>
</evidence>
<dbReference type="AlphaFoldDB" id="A0A8B5YG53"/>
<keyword evidence="1" id="KW-0805">Transcription regulation</keyword>
<evidence type="ECO:0000256" key="1">
    <source>
        <dbReference type="ARBA" id="ARBA00023015"/>
    </source>
</evidence>
<dbReference type="PROSITE" id="PS50949">
    <property type="entry name" value="HTH_GNTR"/>
    <property type="match status" value="1"/>
</dbReference>
<evidence type="ECO:0000313" key="8">
    <source>
        <dbReference type="Proteomes" id="UP000595038"/>
    </source>
</evidence>
<dbReference type="SUPFAM" id="SSF46785">
    <property type="entry name" value="Winged helix' DNA-binding domain"/>
    <property type="match status" value="1"/>
</dbReference>
<keyword evidence="2" id="KW-0238">DNA-binding</keyword>
<dbReference type="InterPro" id="IPR008920">
    <property type="entry name" value="TF_FadR/GntR_C"/>
</dbReference>
<accession>A0A8B5YG53</accession>
<evidence type="ECO:0000259" key="4">
    <source>
        <dbReference type="PROSITE" id="PS50949"/>
    </source>
</evidence>
<dbReference type="Proteomes" id="UP000595038">
    <property type="component" value="Chromosome"/>
</dbReference>
<evidence type="ECO:0000256" key="2">
    <source>
        <dbReference type="ARBA" id="ARBA00023125"/>
    </source>
</evidence>
<evidence type="ECO:0000313" key="7">
    <source>
        <dbReference type="Proteomes" id="UP000435910"/>
    </source>
</evidence>
<dbReference type="RefSeq" id="WP_017474855.1">
    <property type="nucleotide sequence ID" value="NZ_BOQU01000006.1"/>
</dbReference>
<dbReference type="GO" id="GO:0003677">
    <property type="term" value="F:DNA binding"/>
    <property type="evidence" value="ECO:0007669"/>
    <property type="project" value="UniProtKB-KW"/>
</dbReference>
<dbReference type="Pfam" id="PF00392">
    <property type="entry name" value="GntR"/>
    <property type="match status" value="1"/>
</dbReference>
<feature type="domain" description="HTH gntR-type" evidence="4">
    <location>
        <begin position="13"/>
        <end position="80"/>
    </location>
</feature>
<dbReference type="Gene3D" id="1.20.120.530">
    <property type="entry name" value="GntR ligand-binding domain-like"/>
    <property type="match status" value="1"/>
</dbReference>
<sequence>MPIPKNYTPQVRLSAKEKAFHQLQRWIVDGTLEPGEKVTDVDLAEALGVSRTPVREALQLLESQGFVEMKPGKETKITLIHPDDALAVYPPLAHLQALAAELAAPLLTEEEIAELKKLAAQYETAFKEERNHDAAELDEQFHHLITEAAKNPYVLQFSAVLQLHVRRMKYVFFNRPAAPKMQSAAEHWEIIAAFEKNDPKLAAEVMKRNWLRPMEDIHKVLKGREQ</sequence>
<dbReference type="EMBL" id="NILC01000010">
    <property type="protein sequence ID" value="TWL31754.1"/>
    <property type="molecule type" value="Genomic_DNA"/>
</dbReference>
<protein>
    <submittedName>
        <fullName evidence="5">GntR family transcriptional regulator</fullName>
    </submittedName>
    <submittedName>
        <fullName evidence="6">HTH-type transcriptional repressor RspR</fullName>
    </submittedName>
</protein>
<dbReference type="PANTHER" id="PTHR43537:SF24">
    <property type="entry name" value="GLUCONATE OPERON TRANSCRIPTIONAL REPRESSOR"/>
    <property type="match status" value="1"/>
</dbReference>
<organism evidence="6 7">
    <name type="scientific">Bacillus licheniformis</name>
    <dbReference type="NCBI Taxonomy" id="1402"/>
    <lineage>
        <taxon>Bacteria</taxon>
        <taxon>Bacillati</taxon>
        <taxon>Bacillota</taxon>
        <taxon>Bacilli</taxon>
        <taxon>Bacillales</taxon>
        <taxon>Bacillaceae</taxon>
        <taxon>Bacillus</taxon>
    </lineage>
</organism>
<reference evidence="6 7" key="1">
    <citation type="submission" date="2019-06" db="EMBL/GenBank/DDBJ databases">
        <title>Genome sequence analysis of &gt;100 Bacillus licheniformis strains suggests intrinsic resistance to this species.</title>
        <authorList>
            <person name="Wels M."/>
            <person name="Siezen R.J."/>
            <person name="Johansen E."/>
            <person name="Stuer-Lauridsen B."/>
            <person name="Bjerre K."/>
            <person name="Nielsen B.K.K."/>
        </authorList>
    </citation>
    <scope>NUCLEOTIDE SEQUENCE [LARGE SCALE GENOMIC DNA]</scope>
    <source>
        <strain evidence="6 7">BAC-16736</strain>
    </source>
</reference>
<dbReference type="Pfam" id="PF07729">
    <property type="entry name" value="FCD"/>
    <property type="match status" value="1"/>
</dbReference>
<dbReference type="SUPFAM" id="SSF48008">
    <property type="entry name" value="GntR ligand-binding domain-like"/>
    <property type="match status" value="1"/>
</dbReference>
<dbReference type="Proteomes" id="UP000435910">
    <property type="component" value="Unassembled WGS sequence"/>
</dbReference>
<dbReference type="PANTHER" id="PTHR43537">
    <property type="entry name" value="TRANSCRIPTIONAL REGULATOR, GNTR FAMILY"/>
    <property type="match status" value="1"/>
</dbReference>
<dbReference type="SMART" id="SM00895">
    <property type="entry name" value="FCD"/>
    <property type="match status" value="1"/>
</dbReference>
<dbReference type="Gene3D" id="1.10.10.10">
    <property type="entry name" value="Winged helix-like DNA-binding domain superfamily/Winged helix DNA-binding domain"/>
    <property type="match status" value="1"/>
</dbReference>
<keyword evidence="3" id="KW-0804">Transcription</keyword>